<evidence type="ECO:0000313" key="8">
    <source>
        <dbReference type="EMBL" id="WOO76728.1"/>
    </source>
</evidence>
<evidence type="ECO:0000256" key="5">
    <source>
        <dbReference type="ARBA" id="ARBA00023242"/>
    </source>
</evidence>
<feature type="domain" description="GINS subunit" evidence="7">
    <location>
        <begin position="525"/>
        <end position="605"/>
    </location>
</feature>
<dbReference type="Gene3D" id="1.20.58.1030">
    <property type="match status" value="1"/>
</dbReference>
<comment type="subcellular location">
    <subcellularLocation>
        <location evidence="1">Nucleus</location>
    </subcellularLocation>
</comment>
<dbReference type="InterPro" id="IPR031633">
    <property type="entry name" value="SLD5_C"/>
</dbReference>
<accession>A0AAF0XZ65</accession>
<feature type="region of interest" description="Disordered" evidence="6">
    <location>
        <begin position="171"/>
        <end position="191"/>
    </location>
</feature>
<feature type="compositionally biased region" description="Low complexity" evidence="6">
    <location>
        <begin position="171"/>
        <end position="187"/>
    </location>
</feature>
<dbReference type="Pfam" id="PF05916">
    <property type="entry name" value="Sld5"/>
    <property type="match status" value="1"/>
</dbReference>
<dbReference type="PANTHER" id="PTHR21206">
    <property type="entry name" value="SLD5 PROTEIN"/>
    <property type="match status" value="1"/>
</dbReference>
<evidence type="ECO:0000256" key="4">
    <source>
        <dbReference type="ARBA" id="ARBA00022705"/>
    </source>
</evidence>
<reference evidence="8" key="1">
    <citation type="submission" date="2023-10" db="EMBL/GenBank/DDBJ databases">
        <authorList>
            <person name="Noh H."/>
        </authorList>
    </citation>
    <scope>NUCLEOTIDE SEQUENCE</scope>
    <source>
        <strain evidence="8">DUCC4014</strain>
    </source>
</reference>
<dbReference type="GO" id="GO:0000811">
    <property type="term" value="C:GINS complex"/>
    <property type="evidence" value="ECO:0007669"/>
    <property type="project" value="TreeGrafter"/>
</dbReference>
<dbReference type="RefSeq" id="XP_062622760.1">
    <property type="nucleotide sequence ID" value="XM_062766776.1"/>
</dbReference>
<dbReference type="SUPFAM" id="SSF158573">
    <property type="entry name" value="GINS helical bundle-like"/>
    <property type="match status" value="1"/>
</dbReference>
<keyword evidence="5" id="KW-0539">Nucleus</keyword>
<dbReference type="CDD" id="cd11711">
    <property type="entry name" value="GINS_A_Sld5"/>
    <property type="match status" value="1"/>
</dbReference>
<dbReference type="PANTHER" id="PTHR21206:SF0">
    <property type="entry name" value="DNA REPLICATION COMPLEX GINS PROTEIN SLD5"/>
    <property type="match status" value="1"/>
</dbReference>
<evidence type="ECO:0000256" key="6">
    <source>
        <dbReference type="SAM" id="MobiDB-lite"/>
    </source>
</evidence>
<evidence type="ECO:0000313" key="9">
    <source>
        <dbReference type="Proteomes" id="UP000827549"/>
    </source>
</evidence>
<dbReference type="GO" id="GO:0006261">
    <property type="term" value="P:DNA-templated DNA replication"/>
    <property type="evidence" value="ECO:0007669"/>
    <property type="project" value="InterPro"/>
</dbReference>
<dbReference type="InterPro" id="IPR038749">
    <property type="entry name" value="Sld5_GINS_A"/>
</dbReference>
<protein>
    <recommendedName>
        <fullName evidence="3">DNA replication complex GINS protein SLD5</fullName>
    </recommendedName>
</protein>
<dbReference type="GO" id="GO:0000727">
    <property type="term" value="P:double-strand break repair via break-induced replication"/>
    <property type="evidence" value="ECO:0007669"/>
    <property type="project" value="TreeGrafter"/>
</dbReference>
<dbReference type="CDD" id="cd21692">
    <property type="entry name" value="GINS_B_Sld5"/>
    <property type="match status" value="1"/>
</dbReference>
<proteinExistence type="inferred from homology"/>
<dbReference type="GeneID" id="87803609"/>
<dbReference type="InterPro" id="IPR036224">
    <property type="entry name" value="GINS_bundle-like_dom_sf"/>
</dbReference>
<dbReference type="AlphaFoldDB" id="A0AAF0XZ65"/>
<gene>
    <name evidence="8" type="primary">sld5</name>
    <name evidence="8" type="ORF">LOC62_01G000350</name>
</gene>
<dbReference type="InterPro" id="IPR021151">
    <property type="entry name" value="GINS_A"/>
</dbReference>
<name>A0AAF0XZ65_9TREE</name>
<keyword evidence="4" id="KW-0235">DNA replication</keyword>
<organism evidence="8 9">
    <name type="scientific">Vanrija pseudolonga</name>
    <dbReference type="NCBI Taxonomy" id="143232"/>
    <lineage>
        <taxon>Eukaryota</taxon>
        <taxon>Fungi</taxon>
        <taxon>Dikarya</taxon>
        <taxon>Basidiomycota</taxon>
        <taxon>Agaricomycotina</taxon>
        <taxon>Tremellomycetes</taxon>
        <taxon>Trichosporonales</taxon>
        <taxon>Trichosporonaceae</taxon>
        <taxon>Vanrija</taxon>
    </lineage>
</organism>
<comment type="similarity">
    <text evidence="2">Belongs to the GINS4/SLD5 family.</text>
</comment>
<dbReference type="Proteomes" id="UP000827549">
    <property type="component" value="Chromosome 1"/>
</dbReference>
<keyword evidence="9" id="KW-1185">Reference proteome</keyword>
<evidence type="ECO:0000259" key="7">
    <source>
        <dbReference type="Pfam" id="PF05916"/>
    </source>
</evidence>
<feature type="region of interest" description="Disordered" evidence="6">
    <location>
        <begin position="219"/>
        <end position="250"/>
    </location>
</feature>
<dbReference type="EMBL" id="CP086714">
    <property type="protein sequence ID" value="WOO76728.1"/>
    <property type="molecule type" value="Genomic_DNA"/>
</dbReference>
<sequence>MPSLGAALDKLANECEQIDFYSSQNIRPAGPFTTAYLYLQPPGSRAPKRTVLNLIRDSNESERKPYRFIGEETQAGSSRAGELGITGGTGQRRVELREGHQLTPLKALRRTRGTGAEVDHALSAAEQIVDALVDSYRPMSRAKAHIHSLVDTHRRHAARTAELQALIAEASKPAPKAEAKPAPTKASTPPPPLGIDEAIAAEEEALRALEANLKALRSQQKELRSSGPTPARGGLYGQGQQQLQAPRTPREMPVVTNSLVNMTTPHRASGPPPGSKFSPLHLLGTPRAASSLRPSVLGAADESRTIFARPPTFTPAGAGRFQASPFVATPNVNDSLVATPRPVAPVAVTPVPVHTLPAVTPAAPTPLPVPTPAAVEPAPSPAPAPGVRRVEGVEVDLPFIGPSIDKIWDKLGDLMLLGADEPVDKTPEATIAHLHRLSRADPLAAPSTASVQSGGGDAPPITSEAILLSHLALMLLRSGKSSAGPNPEAFVPMPEAKSGLGAVCRARGWDGAEDLASKTIYAAQQMLDTLRADPQTSEEEHFRLVLVQTEMERAKYLVRSYVRVRLHKIEKFAQHIVSTPDLHPLFSGAELAHAHKYAELVSQHYAHSVLDSLPEWLRRTDETYGDGVSMVPTPNANTPVLVLCRKDCGEVTLEHGDTAYLAEGTTHLVRYHLVERWIALGWAEVL</sequence>
<evidence type="ECO:0000256" key="2">
    <source>
        <dbReference type="ARBA" id="ARBA00008187"/>
    </source>
</evidence>
<dbReference type="InterPro" id="IPR008591">
    <property type="entry name" value="GINS_Sld5"/>
</dbReference>
<evidence type="ECO:0000256" key="1">
    <source>
        <dbReference type="ARBA" id="ARBA00004123"/>
    </source>
</evidence>
<evidence type="ECO:0000256" key="3">
    <source>
        <dbReference type="ARBA" id="ARBA00014804"/>
    </source>
</evidence>